<dbReference type="InterPro" id="IPR036691">
    <property type="entry name" value="Endo/exonu/phosph_ase_sf"/>
</dbReference>
<proteinExistence type="inferred from homology"/>
<name>A0A9W6SWB9_CANBO</name>
<evidence type="ECO:0000313" key="6">
    <source>
        <dbReference type="Proteomes" id="UP001165120"/>
    </source>
</evidence>
<dbReference type="GO" id="GO:0000175">
    <property type="term" value="F:3'-5'-RNA exonuclease activity"/>
    <property type="evidence" value="ECO:0007669"/>
    <property type="project" value="TreeGrafter"/>
</dbReference>
<dbReference type="EMBL" id="BSXN01000185">
    <property type="protein sequence ID" value="GME67505.1"/>
    <property type="molecule type" value="Genomic_DNA"/>
</dbReference>
<dbReference type="PANTHER" id="PTHR12121:SF45">
    <property type="entry name" value="NOCTURNIN"/>
    <property type="match status" value="1"/>
</dbReference>
<dbReference type="SUPFAM" id="SSF56219">
    <property type="entry name" value="DNase I-like"/>
    <property type="match status" value="1"/>
</dbReference>
<sequence length="529" mass="61349">MSVEETESEKLDISSNSQTPNEASHVEERKKLAKKEKKQKKKGNKKSMNPADITPEYIEEMRRQREARKAAKKKDLDTDDVPAKPQQKDDLFIKRKVLYLNGDGTEQEDDKKSLRITIMTYNLLAQALIRRSLFPTNGDVLKWSIRSKMLLEELKYYMSDVLCFQEMDYIQYNTHWKKELANIGYSNKFYRSGEKNHGIAIFWKQTLFNCVDTCHIDYDKETTGDITPRTITRNVGLIVALSFTPAVLKKFPDCKKSGILIGTTHLFWHPFGTFERTRQTYIVLSKMKEFSKRVEILNKSDHKDPWFKFFAGDFNSQPYDSPYLSITKKPIKYDNRCKTVICCSASYKYKSAGDDEDKEAEVVVEQQNDTDEADPEFTPKKAAEQPLDPVPKTFVPTTEQLELVAKMEKLHNSLDSRAISLYSVGYNSLHPTNAGRDNDRNEPFFSNWAHTWRGLLDYIFLIKDWSFENDCTDIENLEKFENENSVKINGLLRMPEPEEMGEEPSGQPRLSQYGSDHLCMISDISLKMY</sequence>
<keyword evidence="6" id="KW-1185">Reference proteome</keyword>
<feature type="compositionally biased region" description="Polar residues" evidence="3">
    <location>
        <begin position="13"/>
        <end position="22"/>
    </location>
</feature>
<dbReference type="GO" id="GO:0006139">
    <property type="term" value="P:nucleobase-containing compound metabolic process"/>
    <property type="evidence" value="ECO:0007669"/>
    <property type="project" value="UniProtKB-ARBA"/>
</dbReference>
<protein>
    <submittedName>
        <fullName evidence="5">Unnamed protein product</fullName>
    </submittedName>
</protein>
<evidence type="ECO:0000256" key="2">
    <source>
        <dbReference type="ARBA" id="ARBA00022801"/>
    </source>
</evidence>
<dbReference type="Gene3D" id="3.60.10.10">
    <property type="entry name" value="Endonuclease/exonuclease/phosphatase"/>
    <property type="match status" value="1"/>
</dbReference>
<gene>
    <name evidence="5" type="ORF">Cboi02_000091300</name>
</gene>
<dbReference type="PANTHER" id="PTHR12121">
    <property type="entry name" value="CARBON CATABOLITE REPRESSOR PROTEIN 4"/>
    <property type="match status" value="1"/>
</dbReference>
<dbReference type="Pfam" id="PF03372">
    <property type="entry name" value="Exo_endo_phos"/>
    <property type="match status" value="1"/>
</dbReference>
<evidence type="ECO:0000256" key="3">
    <source>
        <dbReference type="SAM" id="MobiDB-lite"/>
    </source>
</evidence>
<dbReference type="Proteomes" id="UP001165120">
    <property type="component" value="Unassembled WGS sequence"/>
</dbReference>
<feature type="region of interest" description="Disordered" evidence="3">
    <location>
        <begin position="365"/>
        <end position="392"/>
    </location>
</feature>
<organism evidence="5 6">
    <name type="scientific">Candida boidinii</name>
    <name type="common">Yeast</name>
    <dbReference type="NCBI Taxonomy" id="5477"/>
    <lineage>
        <taxon>Eukaryota</taxon>
        <taxon>Fungi</taxon>
        <taxon>Dikarya</taxon>
        <taxon>Ascomycota</taxon>
        <taxon>Saccharomycotina</taxon>
        <taxon>Pichiomycetes</taxon>
        <taxon>Pichiales</taxon>
        <taxon>Pichiaceae</taxon>
        <taxon>Ogataea</taxon>
        <taxon>Ogataea/Candida clade</taxon>
    </lineage>
</organism>
<feature type="region of interest" description="Disordered" evidence="3">
    <location>
        <begin position="1"/>
        <end position="85"/>
    </location>
</feature>
<accession>A0A9W6SWB9</accession>
<evidence type="ECO:0000259" key="4">
    <source>
        <dbReference type="Pfam" id="PF03372"/>
    </source>
</evidence>
<evidence type="ECO:0000256" key="1">
    <source>
        <dbReference type="ARBA" id="ARBA00010774"/>
    </source>
</evidence>
<feature type="domain" description="Endonuclease/exonuclease/phosphatase" evidence="4">
    <location>
        <begin position="119"/>
        <end position="461"/>
    </location>
</feature>
<reference evidence="5" key="1">
    <citation type="submission" date="2023-04" db="EMBL/GenBank/DDBJ databases">
        <title>Candida boidinii NBRC 10035.</title>
        <authorList>
            <person name="Ichikawa N."/>
            <person name="Sato H."/>
            <person name="Tonouchi N."/>
        </authorList>
    </citation>
    <scope>NUCLEOTIDE SEQUENCE</scope>
    <source>
        <strain evidence="5">NBRC 10035</strain>
    </source>
</reference>
<comment type="similarity">
    <text evidence="1">Belongs to the CCR4/nocturin family.</text>
</comment>
<dbReference type="InterPro" id="IPR005135">
    <property type="entry name" value="Endo/exonuclease/phosphatase"/>
</dbReference>
<dbReference type="InterPro" id="IPR050410">
    <property type="entry name" value="CCR4/nocturin_mRNA_transcr"/>
</dbReference>
<feature type="compositionally biased region" description="Basic and acidic residues" evidence="3">
    <location>
        <begin position="59"/>
        <end position="76"/>
    </location>
</feature>
<feature type="compositionally biased region" description="Basic residues" evidence="3">
    <location>
        <begin position="31"/>
        <end position="45"/>
    </location>
</feature>
<dbReference type="AlphaFoldDB" id="A0A9W6SWB9"/>
<keyword evidence="2" id="KW-0378">Hydrolase</keyword>
<evidence type="ECO:0000313" key="5">
    <source>
        <dbReference type="EMBL" id="GME67505.1"/>
    </source>
</evidence>
<comment type="caution">
    <text evidence="5">The sequence shown here is derived from an EMBL/GenBank/DDBJ whole genome shotgun (WGS) entry which is preliminary data.</text>
</comment>